<evidence type="ECO:0000259" key="2">
    <source>
        <dbReference type="Pfam" id="PF09313"/>
    </source>
</evidence>
<gene>
    <name evidence="3" type="ORF">HJC23_007870</name>
</gene>
<dbReference type="AlphaFoldDB" id="A0ABD3R099"/>
<accession>A0ABD3R099</accession>
<keyword evidence="1" id="KW-0812">Transmembrane</keyword>
<dbReference type="Gene3D" id="2.60.120.10">
    <property type="entry name" value="Jelly Rolls"/>
    <property type="match status" value="1"/>
</dbReference>
<dbReference type="Proteomes" id="UP001516023">
    <property type="component" value="Unassembled WGS sequence"/>
</dbReference>
<proteinExistence type="predicted"/>
<name>A0ABD3R099_9STRA</name>
<sequence length="204" mass="23058">TLARLQRDSPQENITTDHNLRDSATTKNPLIDMRSDASTYFTIAATAAVMCLLFLPRVNSFIPNWKTNVRTYVRHRPQGSSVQRDMTRLPDGMPVMPKDVVKYSQVPKVGTVFTATTIPSGLLKQHNTKKGTWGIIRVLQGQLEYSIIEPERSTHILDKDNHGVIEPTRLHHVKALSSDLEFVVEFWRLPGTGVVDEKREGLNE</sequence>
<dbReference type="EMBL" id="JABMIG020000001">
    <property type="protein sequence ID" value="KAL3805909.1"/>
    <property type="molecule type" value="Genomic_DNA"/>
</dbReference>
<dbReference type="Pfam" id="PF09313">
    <property type="entry name" value="TehB-like"/>
    <property type="match status" value="1"/>
</dbReference>
<dbReference type="SUPFAM" id="SSF51197">
    <property type="entry name" value="Clavaminate synthase-like"/>
    <property type="match status" value="1"/>
</dbReference>
<dbReference type="InterPro" id="IPR014710">
    <property type="entry name" value="RmlC-like_jellyroll"/>
</dbReference>
<feature type="transmembrane region" description="Helical" evidence="1">
    <location>
        <begin position="37"/>
        <end position="55"/>
    </location>
</feature>
<dbReference type="InterPro" id="IPR015392">
    <property type="entry name" value="TehB/YeaR-like_dom"/>
</dbReference>
<protein>
    <recommendedName>
        <fullName evidence="2">TehB/YeaR-like domain-containing protein</fullName>
    </recommendedName>
</protein>
<evidence type="ECO:0000313" key="3">
    <source>
        <dbReference type="EMBL" id="KAL3805909.1"/>
    </source>
</evidence>
<keyword evidence="1" id="KW-1133">Transmembrane helix</keyword>
<keyword evidence="4" id="KW-1185">Reference proteome</keyword>
<organism evidence="3 4">
    <name type="scientific">Cyclotella cryptica</name>
    <dbReference type="NCBI Taxonomy" id="29204"/>
    <lineage>
        <taxon>Eukaryota</taxon>
        <taxon>Sar</taxon>
        <taxon>Stramenopiles</taxon>
        <taxon>Ochrophyta</taxon>
        <taxon>Bacillariophyta</taxon>
        <taxon>Coscinodiscophyceae</taxon>
        <taxon>Thalassiosirophycidae</taxon>
        <taxon>Stephanodiscales</taxon>
        <taxon>Stephanodiscaceae</taxon>
        <taxon>Cyclotella</taxon>
    </lineage>
</organism>
<evidence type="ECO:0000313" key="4">
    <source>
        <dbReference type="Proteomes" id="UP001516023"/>
    </source>
</evidence>
<evidence type="ECO:0000256" key="1">
    <source>
        <dbReference type="SAM" id="Phobius"/>
    </source>
</evidence>
<feature type="non-terminal residue" evidence="3">
    <location>
        <position position="1"/>
    </location>
</feature>
<keyword evidence="1" id="KW-0472">Membrane</keyword>
<reference evidence="3 4" key="1">
    <citation type="journal article" date="2020" name="G3 (Bethesda)">
        <title>Improved Reference Genome for Cyclotella cryptica CCMP332, a Model for Cell Wall Morphogenesis, Salinity Adaptation, and Lipid Production in Diatoms (Bacillariophyta).</title>
        <authorList>
            <person name="Roberts W.R."/>
            <person name="Downey K.M."/>
            <person name="Ruck E.C."/>
            <person name="Traller J.C."/>
            <person name="Alverson A.J."/>
        </authorList>
    </citation>
    <scope>NUCLEOTIDE SEQUENCE [LARGE SCALE GENOMIC DNA]</scope>
    <source>
        <strain evidence="3 4">CCMP332</strain>
    </source>
</reference>
<feature type="domain" description="TehB/YeaR-like" evidence="2">
    <location>
        <begin position="111"/>
        <end position="184"/>
    </location>
</feature>
<comment type="caution">
    <text evidence="3">The sequence shown here is derived from an EMBL/GenBank/DDBJ whole genome shotgun (WGS) entry which is preliminary data.</text>
</comment>